<evidence type="ECO:0000256" key="1">
    <source>
        <dbReference type="SAM" id="MobiDB-lite"/>
    </source>
</evidence>
<protein>
    <submittedName>
        <fullName evidence="2">Uncharacterized protein</fullName>
    </submittedName>
</protein>
<reference evidence="2" key="1">
    <citation type="journal article" date="2021" name="J. Hered.">
        <title>Genome Assembly of Salicaceae Populus deltoides (Eastern Cottonwood) I-69 Based on Nanopore Sequencing and Hi-C Technologies.</title>
        <authorList>
            <person name="Bai S."/>
            <person name="Wu H."/>
            <person name="Zhang J."/>
            <person name="Pan Z."/>
            <person name="Zhao W."/>
            <person name="Li Z."/>
            <person name="Tong C."/>
        </authorList>
    </citation>
    <scope>NUCLEOTIDE SEQUENCE</scope>
    <source>
        <tissue evidence="2">Leaf</tissue>
    </source>
</reference>
<keyword evidence="3" id="KW-1185">Reference proteome</keyword>
<sequence>MTKRVGVVAVFGCHWRMVEGERRPGSACDREEAETAGERGESESEADQRKRGSEGKLVLMREMEGLGFGFVWERRPEEEGVRSAFVNREREACSLPWFSLIFC</sequence>
<gene>
    <name evidence="2" type="ORF">H0E87_005369</name>
</gene>
<name>A0A8T2ZIP3_POPDE</name>
<feature type="compositionally biased region" description="Basic and acidic residues" evidence="1">
    <location>
        <begin position="20"/>
        <end position="30"/>
    </location>
</feature>
<accession>A0A8T2ZIP3</accession>
<dbReference type="AlphaFoldDB" id="A0A8T2ZIP3"/>
<feature type="region of interest" description="Disordered" evidence="1">
    <location>
        <begin position="20"/>
        <end position="55"/>
    </location>
</feature>
<feature type="compositionally biased region" description="Basic and acidic residues" evidence="1">
    <location>
        <begin position="36"/>
        <end position="55"/>
    </location>
</feature>
<organism evidence="2 3">
    <name type="scientific">Populus deltoides</name>
    <name type="common">Eastern poplar</name>
    <name type="synonym">Eastern cottonwood</name>
    <dbReference type="NCBI Taxonomy" id="3696"/>
    <lineage>
        <taxon>Eukaryota</taxon>
        <taxon>Viridiplantae</taxon>
        <taxon>Streptophyta</taxon>
        <taxon>Embryophyta</taxon>
        <taxon>Tracheophyta</taxon>
        <taxon>Spermatophyta</taxon>
        <taxon>Magnoliopsida</taxon>
        <taxon>eudicotyledons</taxon>
        <taxon>Gunneridae</taxon>
        <taxon>Pentapetalae</taxon>
        <taxon>rosids</taxon>
        <taxon>fabids</taxon>
        <taxon>Malpighiales</taxon>
        <taxon>Salicaceae</taxon>
        <taxon>Saliceae</taxon>
        <taxon>Populus</taxon>
    </lineage>
</organism>
<dbReference type="Proteomes" id="UP000807159">
    <property type="component" value="Chromosome 2"/>
</dbReference>
<comment type="caution">
    <text evidence="2">The sequence shown here is derived from an EMBL/GenBank/DDBJ whole genome shotgun (WGS) entry which is preliminary data.</text>
</comment>
<evidence type="ECO:0000313" key="2">
    <source>
        <dbReference type="EMBL" id="KAH8517403.1"/>
    </source>
</evidence>
<dbReference type="EMBL" id="JACEGQ020000002">
    <property type="protein sequence ID" value="KAH8517403.1"/>
    <property type="molecule type" value="Genomic_DNA"/>
</dbReference>
<evidence type="ECO:0000313" key="3">
    <source>
        <dbReference type="Proteomes" id="UP000807159"/>
    </source>
</evidence>
<proteinExistence type="predicted"/>